<evidence type="ECO:0000256" key="2">
    <source>
        <dbReference type="ARBA" id="ARBA00004429"/>
    </source>
</evidence>
<accession>A0A8J3F3Q4</accession>
<dbReference type="CDD" id="cd18774">
    <property type="entry name" value="PDC2_HK_sensor"/>
    <property type="match status" value="1"/>
</dbReference>
<evidence type="ECO:0000259" key="11">
    <source>
        <dbReference type="PROSITE" id="PS50113"/>
    </source>
</evidence>
<dbReference type="GO" id="GO:0000155">
    <property type="term" value="F:phosphorelay sensor kinase activity"/>
    <property type="evidence" value="ECO:0007669"/>
    <property type="project" value="InterPro"/>
</dbReference>
<dbReference type="GO" id="GO:0005886">
    <property type="term" value="C:plasma membrane"/>
    <property type="evidence" value="ECO:0007669"/>
    <property type="project" value="UniProtKB-SubCell"/>
</dbReference>
<name>A0A8J3F3Q4_9BURK</name>
<dbReference type="PANTHER" id="PTHR43547">
    <property type="entry name" value="TWO-COMPONENT HISTIDINE KINASE"/>
    <property type="match status" value="1"/>
</dbReference>
<dbReference type="EC" id="2.7.13.3" evidence="3"/>
<comment type="catalytic activity">
    <reaction evidence="1">
        <text>ATP + protein L-histidine = ADP + protein N-phospho-L-histidine.</text>
        <dbReference type="EC" id="2.7.13.3"/>
    </reaction>
</comment>
<dbReference type="InterPro" id="IPR036097">
    <property type="entry name" value="HisK_dim/P_sf"/>
</dbReference>
<dbReference type="InterPro" id="IPR004358">
    <property type="entry name" value="Sig_transdc_His_kin-like_C"/>
</dbReference>
<dbReference type="Pfam" id="PF00072">
    <property type="entry name" value="Response_reg"/>
    <property type="match status" value="1"/>
</dbReference>
<dbReference type="CDD" id="cd00075">
    <property type="entry name" value="HATPase"/>
    <property type="match status" value="1"/>
</dbReference>
<dbReference type="AlphaFoldDB" id="A0A8J3F3Q4"/>
<comment type="caution">
    <text evidence="12">The sequence shown here is derived from an EMBL/GenBank/DDBJ whole genome shotgun (WGS) entry which is preliminary data.</text>
</comment>
<protein>
    <recommendedName>
        <fullName evidence="3">histidine kinase</fullName>
        <ecNumber evidence="3">2.7.13.3</ecNumber>
    </recommendedName>
</protein>
<dbReference type="SUPFAM" id="SSF52172">
    <property type="entry name" value="CheY-like"/>
    <property type="match status" value="1"/>
</dbReference>
<dbReference type="PANTHER" id="PTHR43547:SF2">
    <property type="entry name" value="HYBRID SIGNAL TRANSDUCTION HISTIDINE KINASE C"/>
    <property type="match status" value="1"/>
</dbReference>
<dbReference type="SUPFAM" id="SSF55785">
    <property type="entry name" value="PYP-like sensor domain (PAS domain)"/>
    <property type="match status" value="1"/>
</dbReference>
<proteinExistence type="predicted"/>
<keyword evidence="5" id="KW-0808">Transferase</keyword>
<dbReference type="InterPro" id="IPR003661">
    <property type="entry name" value="HisK_dim/P_dom"/>
</dbReference>
<evidence type="ECO:0000256" key="8">
    <source>
        <dbReference type="SAM" id="Phobius"/>
    </source>
</evidence>
<evidence type="ECO:0000313" key="12">
    <source>
        <dbReference type="EMBL" id="GGI15906.1"/>
    </source>
</evidence>
<dbReference type="CDD" id="cd00130">
    <property type="entry name" value="PAS"/>
    <property type="match status" value="1"/>
</dbReference>
<dbReference type="InterPro" id="IPR003594">
    <property type="entry name" value="HATPase_dom"/>
</dbReference>
<dbReference type="CDD" id="cd00082">
    <property type="entry name" value="HisKA"/>
    <property type="match status" value="1"/>
</dbReference>
<gene>
    <name evidence="12" type="ORF">GCM10008066_01300</name>
</gene>
<dbReference type="Proteomes" id="UP000642180">
    <property type="component" value="Unassembled WGS sequence"/>
</dbReference>
<evidence type="ECO:0000259" key="9">
    <source>
        <dbReference type="PROSITE" id="PS50109"/>
    </source>
</evidence>
<dbReference type="InterPro" id="IPR005467">
    <property type="entry name" value="His_kinase_dom"/>
</dbReference>
<evidence type="ECO:0000256" key="5">
    <source>
        <dbReference type="ARBA" id="ARBA00022679"/>
    </source>
</evidence>
<dbReference type="Gene3D" id="3.30.565.10">
    <property type="entry name" value="Histidine kinase-like ATPase, C-terminal domain"/>
    <property type="match status" value="1"/>
</dbReference>
<keyword evidence="8" id="KW-1133">Transmembrane helix</keyword>
<dbReference type="InterPro" id="IPR036890">
    <property type="entry name" value="HATPase_C_sf"/>
</dbReference>
<dbReference type="InterPro" id="IPR011006">
    <property type="entry name" value="CheY-like_superfamily"/>
</dbReference>
<evidence type="ECO:0000313" key="13">
    <source>
        <dbReference type="Proteomes" id="UP000642180"/>
    </source>
</evidence>
<keyword evidence="8" id="KW-0472">Membrane</keyword>
<dbReference type="Pfam" id="PF02518">
    <property type="entry name" value="HATPase_c"/>
    <property type="match status" value="1"/>
</dbReference>
<evidence type="ECO:0000256" key="6">
    <source>
        <dbReference type="ARBA" id="ARBA00022777"/>
    </source>
</evidence>
<dbReference type="Pfam" id="PF00512">
    <property type="entry name" value="HisKA"/>
    <property type="match status" value="1"/>
</dbReference>
<dbReference type="InterPro" id="IPR000700">
    <property type="entry name" value="PAS-assoc_C"/>
</dbReference>
<dbReference type="FunFam" id="3.30.565.10:FF:000006">
    <property type="entry name" value="Sensor histidine kinase WalK"/>
    <property type="match status" value="1"/>
</dbReference>
<keyword evidence="4 7" id="KW-0597">Phosphoprotein</keyword>
<dbReference type="PROSITE" id="PS50110">
    <property type="entry name" value="RESPONSE_REGULATORY"/>
    <property type="match status" value="1"/>
</dbReference>
<dbReference type="SMART" id="SM00388">
    <property type="entry name" value="HisKA"/>
    <property type="match status" value="1"/>
</dbReference>
<comment type="subcellular location">
    <subcellularLocation>
        <location evidence="2">Cell inner membrane</location>
        <topology evidence="2">Multi-pass membrane protein</topology>
    </subcellularLocation>
</comment>
<organism evidence="12 13">
    <name type="scientific">Oxalicibacterium faecigallinarum</name>
    <dbReference type="NCBI Taxonomy" id="573741"/>
    <lineage>
        <taxon>Bacteria</taxon>
        <taxon>Pseudomonadati</taxon>
        <taxon>Pseudomonadota</taxon>
        <taxon>Betaproteobacteria</taxon>
        <taxon>Burkholderiales</taxon>
        <taxon>Oxalobacteraceae</taxon>
        <taxon>Oxalicibacterium</taxon>
    </lineage>
</organism>
<dbReference type="RefSeq" id="WP_188379355.1">
    <property type="nucleotide sequence ID" value="NZ_BMDI01000001.1"/>
</dbReference>
<evidence type="ECO:0000259" key="10">
    <source>
        <dbReference type="PROSITE" id="PS50110"/>
    </source>
</evidence>
<dbReference type="EMBL" id="BMDI01000001">
    <property type="protein sequence ID" value="GGI15906.1"/>
    <property type="molecule type" value="Genomic_DNA"/>
</dbReference>
<dbReference type="Pfam" id="PF08447">
    <property type="entry name" value="PAS_3"/>
    <property type="match status" value="1"/>
</dbReference>
<dbReference type="InterPro" id="IPR035965">
    <property type="entry name" value="PAS-like_dom_sf"/>
</dbReference>
<sequence>MRLRTYLVLMSAAILIPVIAFHAAALNMLEDAERESTFKQLDEKVHTISLLVERELSGADTTLRILASSRYLRSENFQALYEQAKLANNSTNKWFVLLDMEGQQLINTRFAYGTPLVSPPQAKERIQKLMTYGKSAVSEVVYGPGTDKLVTTLATPVTLENGKRYVLLAVFSANYFIDLIETADISNDWVAGLLDGQGKFIARTLDTDSTIGKPTMPRMKEIIRTETKGMIPHQTLEGVASYNSFRRIANTNWTVSIAAPKQAIDAASNQAARIAGLGMGVGVIFATLLALVFGGRIVRAIKLAKTAAGQLGHRTKPAFEKSNITEVNELYTALSDAGEQLSRANDSRLLAEARASEAGELLQLAVDSAELGTFYCPLPLGKIYWNATCKRHFFLDDESEIDISVFYDRIHPDDREPTRIAVEAAVFHHSEYDAEYRTISPDGRTRWIRAKGRAYYDLEDRPIRFDGITIDISRNKEVEARLERDSRQKDEFLAMLAHELRNPLAPIASAASLLRLSTPDTAKVTKTSDIITRQVKHMAGLLDDLLDVSRVTKGIIKLNKDVVDIKKVIAASVEQTQPLMQSKNHAFLAELDSESLYVIGDEKRLIQIVVNLLVNAGKYTNNNGHIKLTLEADADNLLINVKDDGIGIPPHLKDRIFDLFAQGERTPDRQLGGLGLGLPLVKSLVEHHNGSVHVFSEGSGLGSVFTIRLPRHYLPDQSTNDAQDIVIDRSTETFLKITVVDDNSDAAQMLAMLLEELGHEVQVDTNPFNALARSTDSRSDVFILDIGMPGMDGYQLARRLRSQKETSNAYLIAMSGYGQNTDVESSMAAGFNHHLIKPVDIQTLSMLLEKLSLKNKDF</sequence>
<evidence type="ECO:0000256" key="1">
    <source>
        <dbReference type="ARBA" id="ARBA00000085"/>
    </source>
</evidence>
<dbReference type="CDD" id="cd18773">
    <property type="entry name" value="PDC1_HK_sensor"/>
    <property type="match status" value="1"/>
</dbReference>
<feature type="modified residue" description="4-aspartylphosphate" evidence="7">
    <location>
        <position position="785"/>
    </location>
</feature>
<keyword evidence="13" id="KW-1185">Reference proteome</keyword>
<feature type="transmembrane region" description="Helical" evidence="8">
    <location>
        <begin position="6"/>
        <end position="29"/>
    </location>
</feature>
<evidence type="ECO:0000256" key="3">
    <source>
        <dbReference type="ARBA" id="ARBA00012438"/>
    </source>
</evidence>
<dbReference type="PROSITE" id="PS50113">
    <property type="entry name" value="PAC"/>
    <property type="match status" value="1"/>
</dbReference>
<evidence type="ECO:0000256" key="4">
    <source>
        <dbReference type="ARBA" id="ARBA00022553"/>
    </source>
</evidence>
<keyword evidence="6" id="KW-0418">Kinase</keyword>
<feature type="domain" description="Response regulatory" evidence="10">
    <location>
        <begin position="736"/>
        <end position="852"/>
    </location>
</feature>
<dbReference type="Gene3D" id="3.30.450.20">
    <property type="entry name" value="PAS domain"/>
    <property type="match status" value="2"/>
</dbReference>
<dbReference type="InterPro" id="IPR000014">
    <property type="entry name" value="PAS"/>
</dbReference>
<dbReference type="InterPro" id="IPR013655">
    <property type="entry name" value="PAS_fold_3"/>
</dbReference>
<feature type="domain" description="PAC" evidence="11">
    <location>
        <begin position="432"/>
        <end position="484"/>
    </location>
</feature>
<reference evidence="13" key="1">
    <citation type="journal article" date="2019" name="Int. J. Syst. Evol. Microbiol.">
        <title>The Global Catalogue of Microorganisms (GCM) 10K type strain sequencing project: providing services to taxonomists for standard genome sequencing and annotation.</title>
        <authorList>
            <consortium name="The Broad Institute Genomics Platform"/>
            <consortium name="The Broad Institute Genome Sequencing Center for Infectious Disease"/>
            <person name="Wu L."/>
            <person name="Ma J."/>
        </authorList>
    </citation>
    <scope>NUCLEOTIDE SEQUENCE [LARGE SCALE GENOMIC DNA]</scope>
    <source>
        <strain evidence="13">CCM 2767</strain>
    </source>
</reference>
<dbReference type="SUPFAM" id="SSF47384">
    <property type="entry name" value="Homodimeric domain of signal transducing histidine kinase"/>
    <property type="match status" value="1"/>
</dbReference>
<dbReference type="CDD" id="cd17580">
    <property type="entry name" value="REC_2_DhkD-like"/>
    <property type="match status" value="1"/>
</dbReference>
<dbReference type="Gene3D" id="3.40.50.2300">
    <property type="match status" value="1"/>
</dbReference>
<dbReference type="SMART" id="SM00448">
    <property type="entry name" value="REC"/>
    <property type="match status" value="1"/>
</dbReference>
<dbReference type="InterPro" id="IPR001789">
    <property type="entry name" value="Sig_transdc_resp-reg_receiver"/>
</dbReference>
<evidence type="ECO:0000256" key="7">
    <source>
        <dbReference type="PROSITE-ProRule" id="PRU00169"/>
    </source>
</evidence>
<dbReference type="SUPFAM" id="SSF55874">
    <property type="entry name" value="ATPase domain of HSP90 chaperone/DNA topoisomerase II/histidine kinase"/>
    <property type="match status" value="1"/>
</dbReference>
<feature type="domain" description="Histidine kinase" evidence="9">
    <location>
        <begin position="495"/>
        <end position="713"/>
    </location>
</feature>
<dbReference type="PRINTS" id="PR00344">
    <property type="entry name" value="BCTRLSENSOR"/>
</dbReference>
<dbReference type="PROSITE" id="PS50109">
    <property type="entry name" value="HIS_KIN"/>
    <property type="match status" value="1"/>
</dbReference>
<dbReference type="Gene3D" id="1.10.287.130">
    <property type="match status" value="1"/>
</dbReference>
<dbReference type="SMART" id="SM00387">
    <property type="entry name" value="HATPase_c"/>
    <property type="match status" value="1"/>
</dbReference>
<keyword evidence="8" id="KW-0812">Transmembrane</keyword>